<dbReference type="Pfam" id="PF13632">
    <property type="entry name" value="Glyco_trans_2_3"/>
    <property type="match status" value="1"/>
</dbReference>
<evidence type="ECO:0000259" key="8">
    <source>
        <dbReference type="Pfam" id="PF00535"/>
    </source>
</evidence>
<dbReference type="GO" id="GO:0005886">
    <property type="term" value="C:plasma membrane"/>
    <property type="evidence" value="ECO:0007669"/>
    <property type="project" value="TreeGrafter"/>
</dbReference>
<dbReference type="Pfam" id="PF00535">
    <property type="entry name" value="Glycos_transf_2"/>
    <property type="match status" value="1"/>
</dbReference>
<feature type="transmembrane region" description="Helical" evidence="7">
    <location>
        <begin position="7"/>
        <end position="28"/>
    </location>
</feature>
<evidence type="ECO:0000256" key="3">
    <source>
        <dbReference type="ARBA" id="ARBA00022679"/>
    </source>
</evidence>
<gene>
    <name evidence="10" type="ORF">FYJ82_06910</name>
</gene>
<dbReference type="PANTHER" id="PTHR43867:SF2">
    <property type="entry name" value="CELLULOSE SYNTHASE CATALYTIC SUBUNIT A [UDP-FORMING]"/>
    <property type="match status" value="1"/>
</dbReference>
<evidence type="ECO:0000256" key="2">
    <source>
        <dbReference type="ARBA" id="ARBA00022676"/>
    </source>
</evidence>
<dbReference type="Gene3D" id="3.90.550.10">
    <property type="entry name" value="Spore Coat Polysaccharide Biosynthesis Protein SpsA, Chain A"/>
    <property type="match status" value="1"/>
</dbReference>
<evidence type="ECO:0000256" key="1">
    <source>
        <dbReference type="ARBA" id="ARBA00004141"/>
    </source>
</evidence>
<keyword evidence="6 7" id="KW-0472">Membrane</keyword>
<comment type="subcellular location">
    <subcellularLocation>
        <location evidence="1">Membrane</location>
        <topology evidence="1">Multi-pass membrane protein</topology>
    </subcellularLocation>
</comment>
<evidence type="ECO:0000256" key="7">
    <source>
        <dbReference type="SAM" id="Phobius"/>
    </source>
</evidence>
<keyword evidence="5 7" id="KW-1133">Transmembrane helix</keyword>
<keyword evidence="3 10" id="KW-0808">Transferase</keyword>
<dbReference type="PANTHER" id="PTHR43867">
    <property type="entry name" value="CELLULOSE SYNTHASE CATALYTIC SUBUNIT A [UDP-FORMING]"/>
    <property type="match status" value="1"/>
</dbReference>
<dbReference type="GO" id="GO:0016758">
    <property type="term" value="F:hexosyltransferase activity"/>
    <property type="evidence" value="ECO:0007669"/>
    <property type="project" value="TreeGrafter"/>
</dbReference>
<dbReference type="InterPro" id="IPR001173">
    <property type="entry name" value="Glyco_trans_2-like"/>
</dbReference>
<sequence length="375" mass="42342">MKISQKLLYLGAFVTSLFYLSWRLIMTIPWHDSWFALIFGVLLWGSELVSSITAFIITSNKHKDFKLEKPEIAPERYPDVDVLIATHNEDPDLLYKTVNACTYMHYPDKSKVHIYVCDDTDRPEVAALAKELGVGYFGLSDNKDAKSGNYNNALNQTSSPLVATFDADMIPYSEFLLETVPYFVEQVEADANDEELDKAPIGLIQTPQSFYNEDIFQYHLFSEGTLPNEQDFFSKGINNFNSACGSAFYTGSNTVLYRKAIDDAGGFPTDTITEDFELGARMNIEGYVNYSTDAPMASGLTRLAMRDVSKEYRTQIWGEIVETIFAPYLTMDVKLDFVSYDKEANKSLYQVTNLASLAKTPQFKQLASEWKGQVA</sequence>
<evidence type="ECO:0000259" key="9">
    <source>
        <dbReference type="Pfam" id="PF13632"/>
    </source>
</evidence>
<organism evidence="10 11">
    <name type="scientific">Streptococcus alactolyticus</name>
    <dbReference type="NCBI Taxonomy" id="29389"/>
    <lineage>
        <taxon>Bacteria</taxon>
        <taxon>Bacillati</taxon>
        <taxon>Bacillota</taxon>
        <taxon>Bacilli</taxon>
        <taxon>Lactobacillales</taxon>
        <taxon>Streptococcaceae</taxon>
        <taxon>Streptococcus</taxon>
    </lineage>
</organism>
<comment type="caution">
    <text evidence="10">The sequence shown here is derived from an EMBL/GenBank/DDBJ whole genome shotgun (WGS) entry which is preliminary data.</text>
</comment>
<feature type="domain" description="Glycosyltransferase 2-like" evidence="9">
    <location>
        <begin position="200"/>
        <end position="288"/>
    </location>
</feature>
<dbReference type="OrthoDB" id="9766299at2"/>
<keyword evidence="4 7" id="KW-0812">Transmembrane</keyword>
<accession>A0A6N7X711</accession>
<evidence type="ECO:0000256" key="4">
    <source>
        <dbReference type="ARBA" id="ARBA00022692"/>
    </source>
</evidence>
<feature type="transmembrane region" description="Helical" evidence="7">
    <location>
        <begin position="34"/>
        <end position="57"/>
    </location>
</feature>
<dbReference type="Proteomes" id="UP000471052">
    <property type="component" value="Unassembled WGS sequence"/>
</dbReference>
<reference evidence="10 11" key="1">
    <citation type="submission" date="2019-08" db="EMBL/GenBank/DDBJ databases">
        <title>In-depth cultivation of the pig gut microbiome towards novel bacterial diversity and tailored functional studies.</title>
        <authorList>
            <person name="Wylensek D."/>
            <person name="Hitch T.C.A."/>
            <person name="Clavel T."/>
        </authorList>
    </citation>
    <scope>NUCLEOTIDE SEQUENCE [LARGE SCALE GENOMIC DNA]</scope>
    <source>
        <strain evidence="10 11">BL-178-WT-3A</strain>
    </source>
</reference>
<keyword evidence="2" id="KW-0328">Glycosyltransferase</keyword>
<protein>
    <submittedName>
        <fullName evidence="10">Glycosyltransferase</fullName>
    </submittedName>
</protein>
<dbReference type="InterPro" id="IPR029044">
    <property type="entry name" value="Nucleotide-diphossugar_trans"/>
</dbReference>
<evidence type="ECO:0000313" key="11">
    <source>
        <dbReference type="Proteomes" id="UP000471052"/>
    </source>
</evidence>
<evidence type="ECO:0000313" key="10">
    <source>
        <dbReference type="EMBL" id="MST54112.1"/>
    </source>
</evidence>
<evidence type="ECO:0000256" key="6">
    <source>
        <dbReference type="ARBA" id="ARBA00023136"/>
    </source>
</evidence>
<dbReference type="AlphaFoldDB" id="A0A6N7X711"/>
<evidence type="ECO:0000256" key="5">
    <source>
        <dbReference type="ARBA" id="ARBA00022989"/>
    </source>
</evidence>
<dbReference type="InterPro" id="IPR050321">
    <property type="entry name" value="Glycosyltr_2/OpgH_subfam"/>
</dbReference>
<dbReference type="SUPFAM" id="SSF53448">
    <property type="entry name" value="Nucleotide-diphospho-sugar transferases"/>
    <property type="match status" value="1"/>
</dbReference>
<name>A0A6N7X711_STRAY</name>
<proteinExistence type="predicted"/>
<feature type="domain" description="Glycosyltransferase 2-like" evidence="8">
    <location>
        <begin position="82"/>
        <end position="185"/>
    </location>
</feature>
<dbReference type="EMBL" id="VUNP01000030">
    <property type="protein sequence ID" value="MST54112.1"/>
    <property type="molecule type" value="Genomic_DNA"/>
</dbReference>